<dbReference type="AlphaFoldDB" id="V6F275"/>
<accession>V6F275</accession>
<organism evidence="2 3">
    <name type="scientific">Magnetospirillum gryphiswaldense (strain DSM 6361 / JCM 21280 / NBRC 15271 / MSR-1)</name>
    <dbReference type="NCBI Taxonomy" id="431944"/>
    <lineage>
        <taxon>Bacteria</taxon>
        <taxon>Pseudomonadati</taxon>
        <taxon>Pseudomonadota</taxon>
        <taxon>Alphaproteobacteria</taxon>
        <taxon>Rhodospirillales</taxon>
        <taxon>Rhodospirillaceae</taxon>
        <taxon>Magnetospirillum</taxon>
    </lineage>
</organism>
<dbReference type="HOGENOM" id="CLU_2001112_0_0_5"/>
<gene>
    <name evidence="2" type="ordered locus">MGMSRv2__1373</name>
</gene>
<reference evidence="2 3" key="1">
    <citation type="journal article" date="2014" name="Genome Announc.">
        <title>Complete genome sequence of Magnetospirillum gryphiswaldense MSR-1.</title>
        <authorList>
            <person name="Wang X."/>
            <person name="Wang Q."/>
            <person name="Zhang W."/>
            <person name="Wang Y."/>
            <person name="Li L."/>
            <person name="Wen T."/>
            <person name="Zhang T."/>
            <person name="Zhang Y."/>
            <person name="Xu J."/>
            <person name="Hu J."/>
            <person name="Li S."/>
            <person name="Liu L."/>
            <person name="Liu J."/>
            <person name="Jiang W."/>
            <person name="Tian J."/>
            <person name="Li Y."/>
            <person name="Schuler D."/>
            <person name="Wang L."/>
            <person name="Li J."/>
        </authorList>
    </citation>
    <scope>NUCLEOTIDE SEQUENCE [LARGE SCALE GENOMIC DNA]</scope>
    <source>
        <strain evidence="3">DSM 6361 / JCM 21280 / NBRC 15271 / MSR-1</strain>
    </source>
</reference>
<evidence type="ECO:0000259" key="1">
    <source>
        <dbReference type="Pfam" id="PF07238"/>
    </source>
</evidence>
<name>V6F275_MAGGM</name>
<feature type="domain" description="PilZ" evidence="1">
    <location>
        <begin position="21"/>
        <end position="109"/>
    </location>
</feature>
<protein>
    <recommendedName>
        <fullName evidence="1">PilZ domain-containing protein</fullName>
    </recommendedName>
</protein>
<evidence type="ECO:0000313" key="2">
    <source>
        <dbReference type="EMBL" id="CDK98588.1"/>
    </source>
</evidence>
<dbReference type="GO" id="GO:0035438">
    <property type="term" value="F:cyclic-di-GMP binding"/>
    <property type="evidence" value="ECO:0007669"/>
    <property type="project" value="InterPro"/>
</dbReference>
<sequence>MFMKRHIFAARENVQIGDFDRRRHSRHDGAGLVVELEGQSLPVIDVSTGGISLRDLDRKIGDRFRLVLTRSGGLAGIATECEVVGKEGRLVRLTFTRPTLPLLRLVVAHVSTLTGVPPHLLKFE</sequence>
<dbReference type="KEGG" id="mgy:MGMSRv2__1373"/>
<keyword evidence="3" id="KW-1185">Reference proteome</keyword>
<dbReference type="InterPro" id="IPR009875">
    <property type="entry name" value="PilZ_domain"/>
</dbReference>
<proteinExistence type="predicted"/>
<dbReference type="EMBL" id="HG794546">
    <property type="protein sequence ID" value="CDK98588.1"/>
    <property type="molecule type" value="Genomic_DNA"/>
</dbReference>
<evidence type="ECO:0000313" key="3">
    <source>
        <dbReference type="Proteomes" id="UP000018922"/>
    </source>
</evidence>
<dbReference type="Proteomes" id="UP000018922">
    <property type="component" value="Chromosome I"/>
</dbReference>
<dbReference type="Pfam" id="PF07238">
    <property type="entry name" value="PilZ"/>
    <property type="match status" value="1"/>
</dbReference>